<keyword evidence="2" id="KW-1185">Reference proteome</keyword>
<evidence type="ECO:0000313" key="1">
    <source>
        <dbReference type="EMBL" id="KAH6946328.1"/>
    </source>
</evidence>
<dbReference type="EMBL" id="CM023481">
    <property type="protein sequence ID" value="KAH6946328.1"/>
    <property type="molecule type" value="Genomic_DNA"/>
</dbReference>
<comment type="caution">
    <text evidence="1">The sequence shown here is derived from an EMBL/GenBank/DDBJ whole genome shotgun (WGS) entry which is preliminary data.</text>
</comment>
<protein>
    <submittedName>
        <fullName evidence="1">Uncharacterized protein</fullName>
    </submittedName>
</protein>
<name>A0ACB7TH93_HYAAI</name>
<gene>
    <name evidence="1" type="ORF">HPB50_012857</name>
</gene>
<accession>A0ACB7TH93</accession>
<organism evidence="1 2">
    <name type="scientific">Hyalomma asiaticum</name>
    <name type="common">Tick</name>
    <dbReference type="NCBI Taxonomy" id="266040"/>
    <lineage>
        <taxon>Eukaryota</taxon>
        <taxon>Metazoa</taxon>
        <taxon>Ecdysozoa</taxon>
        <taxon>Arthropoda</taxon>
        <taxon>Chelicerata</taxon>
        <taxon>Arachnida</taxon>
        <taxon>Acari</taxon>
        <taxon>Parasitiformes</taxon>
        <taxon>Ixodida</taxon>
        <taxon>Ixodoidea</taxon>
        <taxon>Ixodidae</taxon>
        <taxon>Hyalomminae</taxon>
        <taxon>Hyalomma</taxon>
    </lineage>
</organism>
<proteinExistence type="predicted"/>
<evidence type="ECO:0000313" key="2">
    <source>
        <dbReference type="Proteomes" id="UP000821845"/>
    </source>
</evidence>
<dbReference type="Proteomes" id="UP000821845">
    <property type="component" value="Chromosome 1"/>
</dbReference>
<sequence length="150" mass="16156">MAVVDRSGKCLASTTVTTGHTADAEGAGKPKMPPQSKDLEPPPEVTNSRIVLIKPKEKSRFFHEVLNSSHPSFLARTLASAIGWLFRKVKFAVTRNAAAPPLALADALRAALNAAHSAVRAQNAAEKPPRRQAVWLRSRSFHCAAIIKSV</sequence>
<reference evidence="1" key="1">
    <citation type="submission" date="2020-05" db="EMBL/GenBank/DDBJ databases">
        <title>Large-scale comparative analyses of tick genomes elucidate their genetic diversity and vector capacities.</title>
        <authorList>
            <person name="Jia N."/>
            <person name="Wang J."/>
            <person name="Shi W."/>
            <person name="Du L."/>
            <person name="Sun Y."/>
            <person name="Zhan W."/>
            <person name="Jiang J."/>
            <person name="Wang Q."/>
            <person name="Zhang B."/>
            <person name="Ji P."/>
            <person name="Sakyi L.B."/>
            <person name="Cui X."/>
            <person name="Yuan T."/>
            <person name="Jiang B."/>
            <person name="Yang W."/>
            <person name="Lam T.T.-Y."/>
            <person name="Chang Q."/>
            <person name="Ding S."/>
            <person name="Wang X."/>
            <person name="Zhu J."/>
            <person name="Ruan X."/>
            <person name="Zhao L."/>
            <person name="Wei J."/>
            <person name="Que T."/>
            <person name="Du C."/>
            <person name="Cheng J."/>
            <person name="Dai P."/>
            <person name="Han X."/>
            <person name="Huang E."/>
            <person name="Gao Y."/>
            <person name="Liu J."/>
            <person name="Shao H."/>
            <person name="Ye R."/>
            <person name="Li L."/>
            <person name="Wei W."/>
            <person name="Wang X."/>
            <person name="Wang C."/>
            <person name="Yang T."/>
            <person name="Huo Q."/>
            <person name="Li W."/>
            <person name="Guo W."/>
            <person name="Chen H."/>
            <person name="Zhou L."/>
            <person name="Ni X."/>
            <person name="Tian J."/>
            <person name="Zhou Y."/>
            <person name="Sheng Y."/>
            <person name="Liu T."/>
            <person name="Pan Y."/>
            <person name="Xia L."/>
            <person name="Li J."/>
            <person name="Zhao F."/>
            <person name="Cao W."/>
        </authorList>
    </citation>
    <scope>NUCLEOTIDE SEQUENCE</scope>
    <source>
        <strain evidence="1">Hyas-2018</strain>
    </source>
</reference>